<feature type="region of interest" description="Disordered" evidence="1">
    <location>
        <begin position="33"/>
        <end position="54"/>
    </location>
</feature>
<evidence type="ECO:0000313" key="3">
    <source>
        <dbReference type="Proteomes" id="UP001233999"/>
    </source>
</evidence>
<evidence type="ECO:0000313" key="2">
    <source>
        <dbReference type="EMBL" id="KAJ9589370.1"/>
    </source>
</evidence>
<reference evidence="2" key="2">
    <citation type="submission" date="2023-05" db="EMBL/GenBank/DDBJ databases">
        <authorList>
            <person name="Fouks B."/>
        </authorList>
    </citation>
    <scope>NUCLEOTIDE SEQUENCE</scope>
    <source>
        <strain evidence="2">Stay&amp;Tobe</strain>
        <tissue evidence="2">Testes</tissue>
    </source>
</reference>
<evidence type="ECO:0000256" key="1">
    <source>
        <dbReference type="SAM" id="MobiDB-lite"/>
    </source>
</evidence>
<keyword evidence="3" id="KW-1185">Reference proteome</keyword>
<gene>
    <name evidence="2" type="ORF">L9F63_017422</name>
</gene>
<protein>
    <submittedName>
        <fullName evidence="2">Uncharacterized protein</fullName>
    </submittedName>
</protein>
<accession>A0AAD7ZYP5</accession>
<dbReference type="AlphaFoldDB" id="A0AAD7ZYP5"/>
<comment type="caution">
    <text evidence="2">The sequence shown here is derived from an EMBL/GenBank/DDBJ whole genome shotgun (WGS) entry which is preliminary data.</text>
</comment>
<dbReference type="EMBL" id="JASPKZ010004946">
    <property type="protein sequence ID" value="KAJ9589370.1"/>
    <property type="molecule type" value="Genomic_DNA"/>
</dbReference>
<name>A0AAD7ZYP5_DIPPU</name>
<feature type="non-terminal residue" evidence="2">
    <location>
        <position position="145"/>
    </location>
</feature>
<feature type="non-terminal residue" evidence="2">
    <location>
        <position position="1"/>
    </location>
</feature>
<dbReference type="Proteomes" id="UP001233999">
    <property type="component" value="Unassembled WGS sequence"/>
</dbReference>
<proteinExistence type="predicted"/>
<reference evidence="2" key="1">
    <citation type="journal article" date="2023" name="IScience">
        <title>Live-bearing cockroach genome reveals convergent evolutionary mechanisms linked to viviparity in insects and beyond.</title>
        <authorList>
            <person name="Fouks B."/>
            <person name="Harrison M.C."/>
            <person name="Mikhailova A.A."/>
            <person name="Marchal E."/>
            <person name="English S."/>
            <person name="Carruthers M."/>
            <person name="Jennings E.C."/>
            <person name="Chiamaka E.L."/>
            <person name="Frigard R.A."/>
            <person name="Pippel M."/>
            <person name="Attardo G.M."/>
            <person name="Benoit J.B."/>
            <person name="Bornberg-Bauer E."/>
            <person name="Tobe S.S."/>
        </authorList>
    </citation>
    <scope>NUCLEOTIDE SEQUENCE</scope>
    <source>
        <strain evidence="2">Stay&amp;Tobe</strain>
    </source>
</reference>
<sequence>AMKLTVGLPTPRISRKVMKGVATKRTVHGQQRLLSAARTEERTTVDPCDNSNDSGLGFDHHLEYQLAARSTVRFADQEGAWRNEHSEVKRKKLEIKLESDDANDNFGFPETMSRRERREESTSSMIKICIHHQGKCWNIHLVLIP</sequence>
<organism evidence="2 3">
    <name type="scientific">Diploptera punctata</name>
    <name type="common">Pacific beetle cockroach</name>
    <dbReference type="NCBI Taxonomy" id="6984"/>
    <lineage>
        <taxon>Eukaryota</taxon>
        <taxon>Metazoa</taxon>
        <taxon>Ecdysozoa</taxon>
        <taxon>Arthropoda</taxon>
        <taxon>Hexapoda</taxon>
        <taxon>Insecta</taxon>
        <taxon>Pterygota</taxon>
        <taxon>Neoptera</taxon>
        <taxon>Polyneoptera</taxon>
        <taxon>Dictyoptera</taxon>
        <taxon>Blattodea</taxon>
        <taxon>Blaberoidea</taxon>
        <taxon>Blaberidae</taxon>
        <taxon>Diplopterinae</taxon>
        <taxon>Diploptera</taxon>
    </lineage>
</organism>